<dbReference type="Proteomes" id="UP001595886">
    <property type="component" value="Unassembled WGS sequence"/>
</dbReference>
<name>A0ABV9R046_9GAMM</name>
<gene>
    <name evidence="1" type="ORF">ACFO6Q_18070</name>
</gene>
<proteinExistence type="predicted"/>
<reference evidence="2" key="1">
    <citation type="journal article" date="2019" name="Int. J. Syst. Evol. Microbiol.">
        <title>The Global Catalogue of Microorganisms (GCM) 10K type strain sequencing project: providing services to taxonomists for standard genome sequencing and annotation.</title>
        <authorList>
            <consortium name="The Broad Institute Genomics Platform"/>
            <consortium name="The Broad Institute Genome Sequencing Center for Infectious Disease"/>
            <person name="Wu L."/>
            <person name="Ma J."/>
        </authorList>
    </citation>
    <scope>NUCLEOTIDE SEQUENCE [LARGE SCALE GENOMIC DNA]</scope>
    <source>
        <strain evidence="2">CCUG 30340</strain>
    </source>
</reference>
<evidence type="ECO:0008006" key="3">
    <source>
        <dbReference type="Google" id="ProtNLM"/>
    </source>
</evidence>
<comment type="caution">
    <text evidence="1">The sequence shown here is derived from an EMBL/GenBank/DDBJ whole genome shotgun (WGS) entry which is preliminary data.</text>
</comment>
<keyword evidence="2" id="KW-1185">Reference proteome</keyword>
<dbReference type="RefSeq" id="WP_380022520.1">
    <property type="nucleotide sequence ID" value="NZ_JBHSHD010000016.1"/>
</dbReference>
<sequence length="169" mass="18208">MANILQKGMVSLLGSNDERAAHIFISDTLVAALLGDEGRASAAFATLAEVFRQGRSLPAEFAPLVAVLLDRAATSEGACKAISRAEVRVGRRKNADRDSLIVAQERVMRHEVSKKSARMAILAGMHSLSVNAVKTILDADVRRWKEADEVIKRADALIAATETEDAVKN</sequence>
<protein>
    <recommendedName>
        <fullName evidence="3">ANTAR domain-containing protein</fullName>
    </recommendedName>
</protein>
<organism evidence="1 2">
    <name type="scientific">Dokdonella ginsengisoli</name>
    <dbReference type="NCBI Taxonomy" id="363846"/>
    <lineage>
        <taxon>Bacteria</taxon>
        <taxon>Pseudomonadati</taxon>
        <taxon>Pseudomonadota</taxon>
        <taxon>Gammaproteobacteria</taxon>
        <taxon>Lysobacterales</taxon>
        <taxon>Rhodanobacteraceae</taxon>
        <taxon>Dokdonella</taxon>
    </lineage>
</organism>
<evidence type="ECO:0000313" key="1">
    <source>
        <dbReference type="EMBL" id="MFC4822239.1"/>
    </source>
</evidence>
<dbReference type="EMBL" id="JBHSHD010000016">
    <property type="protein sequence ID" value="MFC4822239.1"/>
    <property type="molecule type" value="Genomic_DNA"/>
</dbReference>
<accession>A0ABV9R046</accession>
<evidence type="ECO:0000313" key="2">
    <source>
        <dbReference type="Proteomes" id="UP001595886"/>
    </source>
</evidence>